<organism evidence="5 7">
    <name type="scientific">Mycobacterium celatum</name>
    <dbReference type="NCBI Taxonomy" id="28045"/>
    <lineage>
        <taxon>Bacteria</taxon>
        <taxon>Bacillati</taxon>
        <taxon>Actinomycetota</taxon>
        <taxon>Actinomycetes</taxon>
        <taxon>Mycobacteriales</taxon>
        <taxon>Mycobacteriaceae</taxon>
        <taxon>Mycobacterium</taxon>
    </lineage>
</organism>
<protein>
    <submittedName>
        <fullName evidence="5">Sugar ABC transporter substrate-binding protein</fullName>
    </submittedName>
</protein>
<dbReference type="Proteomes" id="UP000230971">
    <property type="component" value="Unassembled WGS sequence"/>
</dbReference>
<comment type="subcellular location">
    <subcellularLocation>
        <location evidence="1">Cell envelope</location>
    </subcellularLocation>
</comment>
<evidence type="ECO:0000313" key="7">
    <source>
        <dbReference type="Proteomes" id="UP000193907"/>
    </source>
</evidence>
<dbReference type="RefSeq" id="WP_062539873.1">
    <property type="nucleotide sequence ID" value="NZ_BBUN01000142.1"/>
</dbReference>
<dbReference type="Gene3D" id="3.40.190.10">
    <property type="entry name" value="Periplasmic binding protein-like II"/>
    <property type="match status" value="1"/>
</dbReference>
<evidence type="ECO:0000256" key="4">
    <source>
        <dbReference type="ARBA" id="ARBA00022729"/>
    </source>
</evidence>
<dbReference type="AlphaFoldDB" id="A0A1X1RRT2"/>
<gene>
    <name evidence="5" type="ORF">AWB95_10875</name>
    <name evidence="6" type="ORF">CQY23_19315</name>
</gene>
<reference evidence="6 8" key="2">
    <citation type="journal article" date="2017" name="Infect. Genet. Evol.">
        <title>The new phylogeny of the genus Mycobacterium: The old and the news.</title>
        <authorList>
            <person name="Tortoli E."/>
            <person name="Fedrizzi T."/>
            <person name="Meehan C.J."/>
            <person name="Trovato A."/>
            <person name="Grottola A."/>
            <person name="Giacobazzi E."/>
            <person name="Serpini G.F."/>
            <person name="Tagliazucchi S."/>
            <person name="Fabio A."/>
            <person name="Bettua C."/>
            <person name="Bertorelli R."/>
            <person name="Frascaro F."/>
            <person name="De Sanctis V."/>
            <person name="Pecorari M."/>
            <person name="Jousson O."/>
            <person name="Segata N."/>
            <person name="Cirillo D.M."/>
        </authorList>
    </citation>
    <scope>NUCLEOTIDE SEQUENCE [LARGE SCALE GENOMIC DNA]</scope>
    <source>
        <strain evidence="6 8">NCTC 12882</strain>
    </source>
</reference>
<evidence type="ECO:0000313" key="5">
    <source>
        <dbReference type="EMBL" id="ORV14062.1"/>
    </source>
</evidence>
<evidence type="ECO:0000256" key="2">
    <source>
        <dbReference type="ARBA" id="ARBA00008520"/>
    </source>
</evidence>
<comment type="caution">
    <text evidence="5">The sequence shown here is derived from an EMBL/GenBank/DDBJ whole genome shotgun (WGS) entry which is preliminary data.</text>
</comment>
<dbReference type="PANTHER" id="PTHR43649">
    <property type="entry name" value="ARABINOSE-BINDING PROTEIN-RELATED"/>
    <property type="match status" value="1"/>
</dbReference>
<evidence type="ECO:0000313" key="8">
    <source>
        <dbReference type="Proteomes" id="UP000230971"/>
    </source>
</evidence>
<dbReference type="Pfam" id="PF01547">
    <property type="entry name" value="SBP_bac_1"/>
    <property type="match status" value="1"/>
</dbReference>
<evidence type="ECO:0000256" key="3">
    <source>
        <dbReference type="ARBA" id="ARBA00022448"/>
    </source>
</evidence>
<dbReference type="OrthoDB" id="1650177at2"/>
<keyword evidence="3" id="KW-0813">Transport</keyword>
<dbReference type="CDD" id="cd13585">
    <property type="entry name" value="PBP2_TMBP_like"/>
    <property type="match status" value="1"/>
</dbReference>
<dbReference type="STRING" id="28045.AWB95_10875"/>
<reference evidence="5 7" key="1">
    <citation type="submission" date="2016-01" db="EMBL/GenBank/DDBJ databases">
        <title>The new phylogeny of the genus Mycobacterium.</title>
        <authorList>
            <person name="Tarcisio F."/>
            <person name="Conor M."/>
            <person name="Antonella G."/>
            <person name="Elisabetta G."/>
            <person name="Giulia F.S."/>
            <person name="Sara T."/>
            <person name="Anna F."/>
            <person name="Clotilde B."/>
            <person name="Roberto B."/>
            <person name="Veronica D.S."/>
            <person name="Fabio R."/>
            <person name="Monica P."/>
            <person name="Olivier J."/>
            <person name="Enrico T."/>
            <person name="Nicola S."/>
        </authorList>
    </citation>
    <scope>NUCLEOTIDE SEQUENCE [LARGE SCALE GENOMIC DNA]</scope>
    <source>
        <strain evidence="5 7">DSM 44243</strain>
    </source>
</reference>
<sequence length="439" mass="46705">MTRPRRSTLVAVGVLLVAALLAAAAVLLDISATPRGGKTAVTVRLWDEQVAAAYRQSFAAFTRTHPGIEVRTNVVAYSTYFDTLRTDVAGGSADDIFWLSNAYLAAYADSGRLMKIDAKPDWEPSVVDQFTRSGILWGVPQLTDAGIAVYYNADLLARASVDPGQLSTVRWRPDNGDTLRPLLARLTLDANGNSAGTAGFDAGRVRQWGYNAANDPQGIYLNYIGSAGGVFQNGDRFAFDNPGARTAFGYLVRLINDDHVAPPASDTNANNDFSRNQFLAGKMALFQSGTYSLAAVAGQAGFHWGIAMLPAGPNGRVSVTNGIAAAGNSASKHPDAVRQVLAWMGSKQGNEYLGRQGSAIPAVRPAQRVYFDFWAGKGVDVTPFFAVLNGPRISAPGGAGFPAGYQALKPYFDEMFLGRGDVATIVREAQDAANAAARR</sequence>
<dbReference type="InterPro" id="IPR006059">
    <property type="entry name" value="SBP"/>
</dbReference>
<name>A0A1X1RRT2_MYCCE</name>
<proteinExistence type="inferred from homology"/>
<dbReference type="InterPro" id="IPR050490">
    <property type="entry name" value="Bact_solute-bd_prot1"/>
</dbReference>
<accession>A0A1X1RRT2</accession>
<dbReference type="GO" id="GO:0030313">
    <property type="term" value="C:cell envelope"/>
    <property type="evidence" value="ECO:0007669"/>
    <property type="project" value="UniProtKB-SubCell"/>
</dbReference>
<dbReference type="SUPFAM" id="SSF53850">
    <property type="entry name" value="Periplasmic binding protein-like II"/>
    <property type="match status" value="1"/>
</dbReference>
<dbReference type="EMBL" id="PDKV01000030">
    <property type="protein sequence ID" value="PIB75866.1"/>
    <property type="molecule type" value="Genomic_DNA"/>
</dbReference>
<keyword evidence="4" id="KW-0732">Signal</keyword>
<keyword evidence="7" id="KW-1185">Reference proteome</keyword>
<evidence type="ECO:0000256" key="1">
    <source>
        <dbReference type="ARBA" id="ARBA00004196"/>
    </source>
</evidence>
<evidence type="ECO:0000313" key="6">
    <source>
        <dbReference type="EMBL" id="PIB75866.1"/>
    </source>
</evidence>
<dbReference type="PANTHER" id="PTHR43649:SF31">
    <property type="entry name" value="SN-GLYCEROL-3-PHOSPHATE-BINDING PERIPLASMIC PROTEIN UGPB"/>
    <property type="match status" value="1"/>
</dbReference>
<dbReference type="Proteomes" id="UP000193907">
    <property type="component" value="Unassembled WGS sequence"/>
</dbReference>
<dbReference type="EMBL" id="LQOM01000025">
    <property type="protein sequence ID" value="ORV14062.1"/>
    <property type="molecule type" value="Genomic_DNA"/>
</dbReference>
<comment type="similarity">
    <text evidence="2">Belongs to the bacterial solute-binding protein 1 family.</text>
</comment>